<feature type="domain" description="CoA carboxyltransferase C-terminal" evidence="3">
    <location>
        <begin position="264"/>
        <end position="504"/>
    </location>
</feature>
<dbReference type="PANTHER" id="PTHR43842:SF2">
    <property type="entry name" value="PROPIONYL-COA CARBOXYLASE BETA CHAIN, MITOCHONDRIAL"/>
    <property type="match status" value="1"/>
</dbReference>
<dbReference type="HOGENOM" id="CLU_018822_6_2_2"/>
<comment type="similarity">
    <text evidence="1">Belongs to the AccD/PCCB family.</text>
</comment>
<dbReference type="STRING" id="1343739.PAP_08000"/>
<evidence type="ECO:0000259" key="3">
    <source>
        <dbReference type="PROSITE" id="PS50989"/>
    </source>
</evidence>
<dbReference type="PROSITE" id="PS50989">
    <property type="entry name" value="COA_CT_CTER"/>
    <property type="match status" value="1"/>
</dbReference>
<protein>
    <submittedName>
        <fullName evidence="4">Methylmalonyl-CoA carboxyltransferase</fullName>
    </submittedName>
</protein>
<dbReference type="InterPro" id="IPR011762">
    <property type="entry name" value="COA_CT_N"/>
</dbReference>
<dbReference type="KEGG" id="ppac:PAP_08000"/>
<organism evidence="4 5">
    <name type="scientific">Palaeococcus pacificus DY20341</name>
    <dbReference type="NCBI Taxonomy" id="1343739"/>
    <lineage>
        <taxon>Archaea</taxon>
        <taxon>Methanobacteriati</taxon>
        <taxon>Methanobacteriota</taxon>
        <taxon>Thermococci</taxon>
        <taxon>Thermococcales</taxon>
        <taxon>Thermococcaceae</taxon>
        <taxon>Palaeococcus</taxon>
    </lineage>
</organism>
<dbReference type="FunFam" id="3.90.226.10:FF:000017">
    <property type="entry name" value="Propionyl-CoA carboxylase subunit beta 5"/>
    <property type="match status" value="1"/>
</dbReference>
<sequence length="522" mass="56677">MSMEEKVNELHEKKEKILQMGGEKAIEKQHAKGKLTARERIEKLLDPGSFVEIGMFVRHRGTEFGLDKKELPADGVVTGYGTIDGRLVFVYSQDFTVMGGSLGEMHAAKIKRVMELAMEAGAPIIGLNDSGGARIQEGVDSLKGYGDIFKMNTLASGVVPQITVIMGPCAGGAVYSPAIGDFIVMVNNPATFMFITGPQVVKAVTGVEVSPEQLGGGMVHAQKSGQAHLIANSDEEALALVRKLVSYLPSNNMEKPPKLPTSDLPFRKSEKLYEIVPDDPNKGYDVRQVIYEIVDRDANGNPDFLEVLPYFAPNAVVGFGRMNGQTVGIVANNPIHFAGVLDIDSSDKIARFVRTCDAYNIPIVTLVDVPGYLPGVQQEYGGIIRHGAKVLYAYAEATVPMVTIILRKAYGGAYLAMGSKHLGADFVYAWPTAEIAVMGPEGAANIIFRKDIASAENPEEVRQQKIKEYRDRFANPYVAAARGYIDDVIDPAETRGKIIMALEALSSKRVKLPPKKHGNIPL</sequence>
<keyword evidence="5" id="KW-1185">Reference proteome</keyword>
<dbReference type="Gene3D" id="3.90.226.10">
    <property type="entry name" value="2-enoyl-CoA Hydratase, Chain A, domain 1"/>
    <property type="match status" value="2"/>
</dbReference>
<reference evidence="4 5" key="2">
    <citation type="journal article" date="2015" name="Genome Announc.">
        <title>Complete Genome Sequence of Hyperthermophilic Piezophilic Archaeon Palaeococcus pacificus DY20341T, Isolated from Deep-Sea Hydrothermal Sediments.</title>
        <authorList>
            <person name="Zeng X."/>
            <person name="Jebbar M."/>
            <person name="Shao Z."/>
        </authorList>
    </citation>
    <scope>NUCLEOTIDE SEQUENCE [LARGE SCALE GENOMIC DNA]</scope>
    <source>
        <strain evidence="4 5">DY20341</strain>
    </source>
</reference>
<dbReference type="eggNOG" id="arCOG02705">
    <property type="taxonomic scope" value="Archaea"/>
</dbReference>
<dbReference type="EMBL" id="CP006019">
    <property type="protein sequence ID" value="AIF69989.1"/>
    <property type="molecule type" value="Genomic_DNA"/>
</dbReference>
<dbReference type="AlphaFoldDB" id="A0A075LUE1"/>
<dbReference type="GO" id="GO:0016740">
    <property type="term" value="F:transferase activity"/>
    <property type="evidence" value="ECO:0007669"/>
    <property type="project" value="UniProtKB-KW"/>
</dbReference>
<evidence type="ECO:0000313" key="4">
    <source>
        <dbReference type="EMBL" id="AIF69989.1"/>
    </source>
</evidence>
<reference evidence="5" key="1">
    <citation type="submission" date="2013-06" db="EMBL/GenBank/DDBJ databases">
        <title>Complete Genome Sequence of Hyperthermophilic Palaeococcus pacificus DY20341T, Isolated from a Deep-Sea Hydrothermal Sediments.</title>
        <authorList>
            <person name="Zeng X."/>
            <person name="Shao Z."/>
        </authorList>
    </citation>
    <scope>NUCLEOTIDE SEQUENCE [LARGE SCALE GENOMIC DNA]</scope>
    <source>
        <strain evidence="5">DY20341</strain>
    </source>
</reference>
<dbReference type="GeneID" id="24842701"/>
<evidence type="ECO:0000313" key="5">
    <source>
        <dbReference type="Proteomes" id="UP000027981"/>
    </source>
</evidence>
<dbReference type="SUPFAM" id="SSF52096">
    <property type="entry name" value="ClpP/crotonase"/>
    <property type="match status" value="2"/>
</dbReference>
<dbReference type="RefSeq" id="WP_048165486.1">
    <property type="nucleotide sequence ID" value="NZ_CP006019.1"/>
</dbReference>
<dbReference type="InterPro" id="IPR034733">
    <property type="entry name" value="AcCoA_carboxyl_beta"/>
</dbReference>
<dbReference type="GO" id="GO:0004658">
    <property type="term" value="F:propionyl-CoA carboxylase activity"/>
    <property type="evidence" value="ECO:0007669"/>
    <property type="project" value="TreeGrafter"/>
</dbReference>
<dbReference type="OrthoDB" id="30579at2157"/>
<keyword evidence="4" id="KW-0808">Transferase</keyword>
<name>A0A075LUE1_9EURY</name>
<dbReference type="Proteomes" id="UP000027981">
    <property type="component" value="Chromosome"/>
</dbReference>
<feature type="domain" description="CoA carboxyltransferase N-terminal" evidence="2">
    <location>
        <begin position="3"/>
        <end position="260"/>
    </location>
</feature>
<dbReference type="InterPro" id="IPR029045">
    <property type="entry name" value="ClpP/crotonase-like_dom_sf"/>
</dbReference>
<dbReference type="InterPro" id="IPR051047">
    <property type="entry name" value="AccD/PCCB"/>
</dbReference>
<dbReference type="FunFam" id="3.90.226.10:FF:000016">
    <property type="entry name" value="Propionyl-CoA carboxylase, beta subunit"/>
    <property type="match status" value="1"/>
</dbReference>
<gene>
    <name evidence="4" type="ORF">PAP_08000</name>
</gene>
<evidence type="ECO:0000259" key="2">
    <source>
        <dbReference type="PROSITE" id="PS50980"/>
    </source>
</evidence>
<dbReference type="PANTHER" id="PTHR43842">
    <property type="entry name" value="PROPIONYL-COA CARBOXYLASE BETA CHAIN"/>
    <property type="match status" value="1"/>
</dbReference>
<dbReference type="Pfam" id="PF01039">
    <property type="entry name" value="Carboxyl_trans"/>
    <property type="match status" value="1"/>
</dbReference>
<dbReference type="InterPro" id="IPR011763">
    <property type="entry name" value="COA_CT_C"/>
</dbReference>
<dbReference type="PROSITE" id="PS50980">
    <property type="entry name" value="COA_CT_NTER"/>
    <property type="match status" value="1"/>
</dbReference>
<evidence type="ECO:0000256" key="1">
    <source>
        <dbReference type="ARBA" id="ARBA00006102"/>
    </source>
</evidence>
<accession>A0A075LUE1</accession>
<proteinExistence type="inferred from homology"/>